<keyword evidence="5" id="KW-1185">Reference proteome</keyword>
<dbReference type="SMART" id="SM00421">
    <property type="entry name" value="HTH_LUXR"/>
    <property type="match status" value="1"/>
</dbReference>
<dbReference type="InterPro" id="IPR036388">
    <property type="entry name" value="WH-like_DNA-bd_sf"/>
</dbReference>
<dbReference type="Gene3D" id="3.40.50.300">
    <property type="entry name" value="P-loop containing nucleotide triphosphate hydrolases"/>
    <property type="match status" value="1"/>
</dbReference>
<comment type="caution">
    <text evidence="4">The sequence shown here is derived from an EMBL/GenBank/DDBJ whole genome shotgun (WGS) entry which is preliminary data.</text>
</comment>
<dbReference type="InterPro" id="IPR041664">
    <property type="entry name" value="AAA_16"/>
</dbReference>
<organism evidence="4 5">
    <name type="scientific">Mycobacterium saskatchewanense</name>
    <dbReference type="NCBI Taxonomy" id="220927"/>
    <lineage>
        <taxon>Bacteria</taxon>
        <taxon>Bacillati</taxon>
        <taxon>Actinomycetota</taxon>
        <taxon>Actinomycetes</taxon>
        <taxon>Mycobacteriales</taxon>
        <taxon>Mycobacteriaceae</taxon>
        <taxon>Mycobacterium</taxon>
        <taxon>Mycobacterium simiae complex</taxon>
    </lineage>
</organism>
<feature type="domain" description="HTH luxR-type" evidence="3">
    <location>
        <begin position="864"/>
        <end position="931"/>
    </location>
</feature>
<dbReference type="EMBL" id="LQPR01000049">
    <property type="protein sequence ID" value="ORW69099.1"/>
    <property type="molecule type" value="Genomic_DNA"/>
</dbReference>
<dbReference type="PANTHER" id="PTHR16305">
    <property type="entry name" value="TESTICULAR SOLUBLE ADENYLYL CYCLASE"/>
    <property type="match status" value="1"/>
</dbReference>
<reference evidence="4 5" key="1">
    <citation type="submission" date="2016-01" db="EMBL/GenBank/DDBJ databases">
        <title>The new phylogeny of the genus Mycobacterium.</title>
        <authorList>
            <person name="Tarcisio F."/>
            <person name="Conor M."/>
            <person name="Antonella G."/>
            <person name="Elisabetta G."/>
            <person name="Giulia F.S."/>
            <person name="Sara T."/>
            <person name="Anna F."/>
            <person name="Clotilde B."/>
            <person name="Roberto B."/>
            <person name="Veronica D.S."/>
            <person name="Fabio R."/>
            <person name="Monica P."/>
            <person name="Olivier J."/>
            <person name="Enrico T."/>
            <person name="Nicola S."/>
        </authorList>
    </citation>
    <scope>NUCLEOTIDE SEQUENCE [LARGE SCALE GENOMIC DNA]</scope>
    <source>
        <strain evidence="4 5">DSM 44616</strain>
    </source>
</reference>
<evidence type="ECO:0000313" key="4">
    <source>
        <dbReference type="EMBL" id="ORW69099.1"/>
    </source>
</evidence>
<evidence type="ECO:0000256" key="2">
    <source>
        <dbReference type="ARBA" id="ARBA00022840"/>
    </source>
</evidence>
<dbReference type="Pfam" id="PF13191">
    <property type="entry name" value="AAA_16"/>
    <property type="match status" value="1"/>
</dbReference>
<dbReference type="SUPFAM" id="SSF52540">
    <property type="entry name" value="P-loop containing nucleoside triphosphate hydrolases"/>
    <property type="match status" value="1"/>
</dbReference>
<gene>
    <name evidence="4" type="ORF">AWC23_20355</name>
</gene>
<keyword evidence="1" id="KW-0547">Nucleotide-binding</keyword>
<dbReference type="PANTHER" id="PTHR16305:SF35">
    <property type="entry name" value="TRANSCRIPTIONAL ACTIVATOR DOMAIN"/>
    <property type="match status" value="1"/>
</dbReference>
<dbReference type="CDD" id="cd06170">
    <property type="entry name" value="LuxR_C_like"/>
    <property type="match status" value="1"/>
</dbReference>
<evidence type="ECO:0000313" key="5">
    <source>
        <dbReference type="Proteomes" id="UP000193387"/>
    </source>
</evidence>
<sequence length="935" mass="102514">MAVSLGMADNGPVNPLVAPVQSKRVLVGRDRELEAVRRFVDQTASSGGAQLLVGPAGVGKTRLLDEAKAIAGALGLCVLATEGVEFEATLSYAGLNRLIAPLRVHFDLIQRAHRQALDVALGYAAGPPSTPLLIYDAASTLLERASRQRPILIVVDDLPWLDAASAKVLGFVIQRVAGTRTGFIGTARDTEQLPFDRRVLTELDVRPLNGEESELLLRQRHPHLPTASRRRVLEHAQGNPLAILELGTVFQHRHRDRGESGHHVPLTDRLKESFAFRISDLEDATRRSLLLLALDGREDLSVLARVGIDFRDLAPAERAGLVVVDHSQLSLRFVHPLIRSAVVEDADAEQVRMAHLFLAEALCDQPSRRAWHLADAAVDLDGDTAHLLQEAANEALRRGDVYGCAHGLVRAARLSPDIEARRRWLAQAAYLEAEVIGEPADASRHLNDFRHLPECDAGNLHAVIATAVLYADTGGDCGSAHHMIENVVAAGWHGWHADNDELVELFYAWFIICWQAGVPSYFDSYFQALERLRPLCPQELSLLARAFGDPVRLGSGVRDELKRVIDAKADDADSMTIVRLNTAGTYVDLLAPGRRATWRLIEDGRHGDALRPYFRALMVQFLDDYAAGHWQRAQELADEGVEASKNTGMTSSWYFLYAEALLAAVRGDVTEAARWAAQLDVSALAREAFGIQRLNHHARTLAAQAQGDWESAYRHARALSRPGTFDRYQPHALWVAYDLVEAALRTGRREDAMAHVQAMIDLKIRDLSPRLALLTAGAAGLADESPEGIANFETALHATDPSSWPFDYARVQLAYGSRLRRELRLQDARLLLHEALATFEALGAAPWAERTRGELRAARDKAGAPEGATELTPQELTIAELAAGGLSNKEIGAQLFLSPRTVGGHLYRIYPKLGISSRAALRDAISALRSGIDNE</sequence>
<dbReference type="InterPro" id="IPR016032">
    <property type="entry name" value="Sig_transdc_resp-reg_C-effctor"/>
</dbReference>
<evidence type="ECO:0000259" key="3">
    <source>
        <dbReference type="PROSITE" id="PS50043"/>
    </source>
</evidence>
<accession>A0AAJ3NM76</accession>
<dbReference type="GO" id="GO:0006355">
    <property type="term" value="P:regulation of DNA-templated transcription"/>
    <property type="evidence" value="ECO:0007669"/>
    <property type="project" value="InterPro"/>
</dbReference>
<dbReference type="GO" id="GO:0005524">
    <property type="term" value="F:ATP binding"/>
    <property type="evidence" value="ECO:0007669"/>
    <property type="project" value="UniProtKB-KW"/>
</dbReference>
<dbReference type="GO" id="GO:0004016">
    <property type="term" value="F:adenylate cyclase activity"/>
    <property type="evidence" value="ECO:0007669"/>
    <property type="project" value="TreeGrafter"/>
</dbReference>
<dbReference type="InterPro" id="IPR000792">
    <property type="entry name" value="Tscrpt_reg_LuxR_C"/>
</dbReference>
<dbReference type="GO" id="GO:0005737">
    <property type="term" value="C:cytoplasm"/>
    <property type="evidence" value="ECO:0007669"/>
    <property type="project" value="TreeGrafter"/>
</dbReference>
<evidence type="ECO:0000256" key="1">
    <source>
        <dbReference type="ARBA" id="ARBA00022741"/>
    </source>
</evidence>
<dbReference type="Gene3D" id="1.10.10.10">
    <property type="entry name" value="Winged helix-like DNA-binding domain superfamily/Winged helix DNA-binding domain"/>
    <property type="match status" value="1"/>
</dbReference>
<dbReference type="Pfam" id="PF00196">
    <property type="entry name" value="GerE"/>
    <property type="match status" value="1"/>
</dbReference>
<dbReference type="AlphaFoldDB" id="A0AAJ3NM76"/>
<dbReference type="GO" id="GO:0003677">
    <property type="term" value="F:DNA binding"/>
    <property type="evidence" value="ECO:0007669"/>
    <property type="project" value="InterPro"/>
</dbReference>
<protein>
    <recommendedName>
        <fullName evidence="3">HTH luxR-type domain-containing protein</fullName>
    </recommendedName>
</protein>
<dbReference type="Proteomes" id="UP000193387">
    <property type="component" value="Unassembled WGS sequence"/>
</dbReference>
<keyword evidence="2" id="KW-0067">ATP-binding</keyword>
<proteinExistence type="predicted"/>
<dbReference type="InterPro" id="IPR027417">
    <property type="entry name" value="P-loop_NTPase"/>
</dbReference>
<dbReference type="PRINTS" id="PR00038">
    <property type="entry name" value="HTHLUXR"/>
</dbReference>
<dbReference type="PROSITE" id="PS00622">
    <property type="entry name" value="HTH_LUXR_1"/>
    <property type="match status" value="1"/>
</dbReference>
<dbReference type="PROSITE" id="PS50043">
    <property type="entry name" value="HTH_LUXR_2"/>
    <property type="match status" value="1"/>
</dbReference>
<name>A0AAJ3NM76_9MYCO</name>
<dbReference type="SUPFAM" id="SSF46894">
    <property type="entry name" value="C-terminal effector domain of the bipartite response regulators"/>
    <property type="match status" value="1"/>
</dbReference>